<comment type="function">
    <text evidence="7">Plays a role in the regulation of phosphate uptake.</text>
</comment>
<comment type="subcellular location">
    <subcellularLocation>
        <location evidence="1 7">Cytoplasm</location>
    </subcellularLocation>
</comment>
<evidence type="ECO:0000259" key="8">
    <source>
        <dbReference type="Pfam" id="PF01895"/>
    </source>
</evidence>
<dbReference type="Pfam" id="PF01895">
    <property type="entry name" value="PhoU"/>
    <property type="match status" value="2"/>
</dbReference>
<dbReference type="InterPro" id="IPR026022">
    <property type="entry name" value="PhoU_dom"/>
</dbReference>
<evidence type="ECO:0000256" key="5">
    <source>
        <dbReference type="ARBA" id="ARBA00022490"/>
    </source>
</evidence>
<evidence type="ECO:0000256" key="4">
    <source>
        <dbReference type="ARBA" id="ARBA00022448"/>
    </source>
</evidence>
<dbReference type="GO" id="GO:0045936">
    <property type="term" value="P:negative regulation of phosphate metabolic process"/>
    <property type="evidence" value="ECO:0007669"/>
    <property type="project" value="InterPro"/>
</dbReference>
<dbReference type="RefSeq" id="WP_054875224.1">
    <property type="nucleotide sequence ID" value="NZ_LKET01000032.1"/>
</dbReference>
<organism evidence="9 10">
    <name type="scientific">Oxobacter pfennigii</name>
    <dbReference type="NCBI Taxonomy" id="36849"/>
    <lineage>
        <taxon>Bacteria</taxon>
        <taxon>Bacillati</taxon>
        <taxon>Bacillota</taxon>
        <taxon>Clostridia</taxon>
        <taxon>Eubacteriales</taxon>
        <taxon>Clostridiaceae</taxon>
        <taxon>Oxobacter</taxon>
    </lineage>
</organism>
<evidence type="ECO:0000256" key="7">
    <source>
        <dbReference type="PIRNR" id="PIRNR003107"/>
    </source>
</evidence>
<dbReference type="Proteomes" id="UP000050326">
    <property type="component" value="Unassembled WGS sequence"/>
</dbReference>
<dbReference type="PANTHER" id="PTHR42930:SF3">
    <property type="entry name" value="PHOSPHATE-SPECIFIC TRANSPORT SYSTEM ACCESSORY PROTEIN PHOU"/>
    <property type="match status" value="1"/>
</dbReference>
<dbReference type="AlphaFoldDB" id="A0A0P8WZT4"/>
<keyword evidence="10" id="KW-1185">Reference proteome</keyword>
<dbReference type="GO" id="GO:0005737">
    <property type="term" value="C:cytoplasm"/>
    <property type="evidence" value="ECO:0007669"/>
    <property type="project" value="UniProtKB-SubCell"/>
</dbReference>
<keyword evidence="4 7" id="KW-0813">Transport</keyword>
<dbReference type="FunFam" id="1.20.58.220:FF:000004">
    <property type="entry name" value="Phosphate-specific transport system accessory protein PhoU"/>
    <property type="match status" value="1"/>
</dbReference>
<dbReference type="OrthoDB" id="9814256at2"/>
<dbReference type="PATRIC" id="fig|36849.3.peg.2304"/>
<feature type="domain" description="PhoU" evidence="8">
    <location>
        <begin position="17"/>
        <end position="104"/>
    </location>
</feature>
<evidence type="ECO:0000256" key="3">
    <source>
        <dbReference type="ARBA" id="ARBA00011738"/>
    </source>
</evidence>
<protein>
    <recommendedName>
        <fullName evidence="7">Phosphate-specific transport system accessory protein PhoU</fullName>
    </recommendedName>
</protein>
<dbReference type="NCBIfam" id="TIGR02135">
    <property type="entry name" value="phoU_full"/>
    <property type="match status" value="1"/>
</dbReference>
<dbReference type="InterPro" id="IPR028366">
    <property type="entry name" value="PhoU"/>
</dbReference>
<dbReference type="GO" id="GO:0030643">
    <property type="term" value="P:intracellular phosphate ion homeostasis"/>
    <property type="evidence" value="ECO:0007669"/>
    <property type="project" value="InterPro"/>
</dbReference>
<proteinExistence type="inferred from homology"/>
<dbReference type="PANTHER" id="PTHR42930">
    <property type="entry name" value="PHOSPHATE-SPECIFIC TRANSPORT SYSTEM ACCESSORY PROTEIN PHOU"/>
    <property type="match status" value="1"/>
</dbReference>
<evidence type="ECO:0000313" key="10">
    <source>
        <dbReference type="Proteomes" id="UP000050326"/>
    </source>
</evidence>
<dbReference type="Gene3D" id="1.20.58.220">
    <property type="entry name" value="Phosphate transport system protein phou homolog 2, domain 2"/>
    <property type="match status" value="1"/>
</dbReference>
<name>A0A0P8WZT4_9CLOT</name>
<keyword evidence="6 7" id="KW-0592">Phosphate transport</keyword>
<evidence type="ECO:0000256" key="2">
    <source>
        <dbReference type="ARBA" id="ARBA00008107"/>
    </source>
</evidence>
<comment type="caution">
    <text evidence="9">The sequence shown here is derived from an EMBL/GenBank/DDBJ whole genome shotgun (WGS) entry which is preliminary data.</text>
</comment>
<dbReference type="GO" id="GO:0006817">
    <property type="term" value="P:phosphate ion transport"/>
    <property type="evidence" value="ECO:0007669"/>
    <property type="project" value="UniProtKB-KW"/>
</dbReference>
<dbReference type="SUPFAM" id="SSF109755">
    <property type="entry name" value="PhoU-like"/>
    <property type="match status" value="1"/>
</dbReference>
<gene>
    <name evidence="9" type="ORF">OXPF_21840</name>
</gene>
<evidence type="ECO:0000256" key="1">
    <source>
        <dbReference type="ARBA" id="ARBA00004496"/>
    </source>
</evidence>
<comment type="subunit">
    <text evidence="3 7">Homodimer.</text>
</comment>
<accession>A0A0P8WZT4</accession>
<reference evidence="9 10" key="1">
    <citation type="submission" date="2015-09" db="EMBL/GenBank/DDBJ databases">
        <title>Genome sequence of Oxobacter pfennigii DSM 3222.</title>
        <authorList>
            <person name="Poehlein A."/>
            <person name="Bengelsdorf F.R."/>
            <person name="Schiel-Bengelsdorf B."/>
            <person name="Duerre P."/>
            <person name="Daniel R."/>
        </authorList>
    </citation>
    <scope>NUCLEOTIDE SEQUENCE [LARGE SCALE GENOMIC DNA]</scope>
    <source>
        <strain evidence="9 10">DSM 3222</strain>
    </source>
</reference>
<evidence type="ECO:0000313" key="9">
    <source>
        <dbReference type="EMBL" id="KPU44018.1"/>
    </source>
</evidence>
<sequence length="218" mass="25356">MSRQNFSEELESMHHELLRMGSLVEKQIDSCITALAKQDGELAQKIIDDDDIIDRMETELEEKCVKMIARQQPLAIDLRRIFTTIKIVTDLERIADHAVDIAKVTLRLKDEKYIKPLIDIPRMAEIVQGMIKDSLDAYVRLDTKMAEEIGKRDDEIDGIYKQVFRELLVIMMQDPRTITQATQFLFVCKFLERIADHTTNICEWTVYLVTGEHKDLND</sequence>
<dbReference type="STRING" id="36849.OXPF_21840"/>
<feature type="domain" description="PhoU" evidence="8">
    <location>
        <begin position="120"/>
        <end position="205"/>
    </location>
</feature>
<keyword evidence="5 7" id="KW-0963">Cytoplasm</keyword>
<comment type="similarity">
    <text evidence="2 7">Belongs to the PhoU family.</text>
</comment>
<evidence type="ECO:0000256" key="6">
    <source>
        <dbReference type="ARBA" id="ARBA00022592"/>
    </source>
</evidence>
<dbReference type="InterPro" id="IPR038078">
    <property type="entry name" value="PhoU-like_sf"/>
</dbReference>
<dbReference type="PIRSF" id="PIRSF003107">
    <property type="entry name" value="PhoU"/>
    <property type="match status" value="1"/>
</dbReference>
<dbReference type="EMBL" id="LKET01000032">
    <property type="protein sequence ID" value="KPU44018.1"/>
    <property type="molecule type" value="Genomic_DNA"/>
</dbReference>